<dbReference type="Proteomes" id="UP000078555">
    <property type="component" value="Unassembled WGS sequence"/>
</dbReference>
<dbReference type="PANTHER" id="PTHR15481">
    <property type="entry name" value="RIBONUCLEIC ACID BINDING PROTEIN S1"/>
    <property type="match status" value="1"/>
</dbReference>
<feature type="domain" description="RRM" evidence="5">
    <location>
        <begin position="45"/>
        <end position="129"/>
    </location>
</feature>
<evidence type="ECO:0000313" key="7">
    <source>
        <dbReference type="EMBL" id="SBT35967.1"/>
    </source>
</evidence>
<dbReference type="InterPro" id="IPR035979">
    <property type="entry name" value="RBD_domain_sf"/>
</dbReference>
<dbReference type="PANTHER" id="PTHR15481:SF0">
    <property type="entry name" value="LD23870P-RELATED"/>
    <property type="match status" value="1"/>
</dbReference>
<dbReference type="SUPFAM" id="SSF54928">
    <property type="entry name" value="RNA-binding domain, RBD"/>
    <property type="match status" value="1"/>
</dbReference>
<dbReference type="GO" id="GO:0061574">
    <property type="term" value="C:ASAP complex"/>
    <property type="evidence" value="ECO:0007669"/>
    <property type="project" value="TreeGrafter"/>
</dbReference>
<organism evidence="6 9">
    <name type="scientific">Plasmodium ovale wallikeri</name>
    <dbReference type="NCBI Taxonomy" id="864142"/>
    <lineage>
        <taxon>Eukaryota</taxon>
        <taxon>Sar</taxon>
        <taxon>Alveolata</taxon>
        <taxon>Apicomplexa</taxon>
        <taxon>Aconoidasida</taxon>
        <taxon>Haemosporida</taxon>
        <taxon>Plasmodiidae</taxon>
        <taxon>Plasmodium</taxon>
        <taxon>Plasmodium (Plasmodium)</taxon>
    </lineage>
</organism>
<dbReference type="AlphaFoldDB" id="A0A1A8YVJ1"/>
<keyword evidence="9" id="KW-1185">Reference proteome</keyword>
<dbReference type="Proteomes" id="UP000078550">
    <property type="component" value="Unassembled WGS sequence"/>
</dbReference>
<accession>A0A1A8YVJ1</accession>
<evidence type="ECO:0000313" key="6">
    <source>
        <dbReference type="EMBL" id="SBT35464.1"/>
    </source>
</evidence>
<feature type="transmembrane region" description="Helical" evidence="4">
    <location>
        <begin position="12"/>
        <end position="33"/>
    </location>
</feature>
<dbReference type="GO" id="GO:0005654">
    <property type="term" value="C:nucleoplasm"/>
    <property type="evidence" value="ECO:0007669"/>
    <property type="project" value="TreeGrafter"/>
</dbReference>
<dbReference type="InterPro" id="IPR012677">
    <property type="entry name" value="Nucleotide-bd_a/b_plait_sf"/>
</dbReference>
<dbReference type="Gene3D" id="3.30.70.330">
    <property type="match status" value="1"/>
</dbReference>
<dbReference type="PROSITE" id="PS50102">
    <property type="entry name" value="RRM"/>
    <property type="match status" value="1"/>
</dbReference>
<evidence type="ECO:0000256" key="1">
    <source>
        <dbReference type="ARBA" id="ARBA00022884"/>
    </source>
</evidence>
<reference evidence="6" key="1">
    <citation type="submission" date="2016-05" db="EMBL/GenBank/DDBJ databases">
        <authorList>
            <person name="Lavstsen T."/>
            <person name="Jespersen J.S."/>
        </authorList>
    </citation>
    <scope>NUCLEOTIDE SEQUENCE [LARGE SCALE GENOMIC DNA]</scope>
</reference>
<protein>
    <submittedName>
        <fullName evidence="6">RNA-binding protein s1, putative</fullName>
    </submittedName>
</protein>
<feature type="compositionally biased region" description="Low complexity" evidence="3">
    <location>
        <begin position="165"/>
        <end position="184"/>
    </location>
</feature>
<feature type="compositionally biased region" description="Basic and acidic residues" evidence="3">
    <location>
        <begin position="144"/>
        <end position="164"/>
    </location>
</feature>
<dbReference type="EMBL" id="FLRD01000083">
    <property type="protein sequence ID" value="SBT35464.1"/>
    <property type="molecule type" value="Genomic_DNA"/>
</dbReference>
<evidence type="ECO:0000313" key="8">
    <source>
        <dbReference type="Proteomes" id="UP000078550"/>
    </source>
</evidence>
<sequence>MFKLRNVFLHNVRELCPFLSISLFSFLFIFSTFGRKTQGGNMNDNCLYVYNLTKNVSADHLREIFTHFGNLKDIHFILNEEKGNDNNENDNFICAKLNFENDVDAKIAREFMNGGQIDGKTVSIKYEHAIYGKEKHKNRKHTESKHNKDYGERNEKRKGAKDNYRTSSSRSLASASSKAKSTSLEIKRGKRSSKMESKR</sequence>
<dbReference type="SMART" id="SM00360">
    <property type="entry name" value="RRM"/>
    <property type="match status" value="1"/>
</dbReference>
<dbReference type="InterPro" id="IPR000504">
    <property type="entry name" value="RRM_dom"/>
</dbReference>
<keyword evidence="1 2" id="KW-0694">RNA-binding</keyword>
<dbReference type="EMBL" id="FLRE01000110">
    <property type="protein sequence ID" value="SBT35967.1"/>
    <property type="molecule type" value="Genomic_DNA"/>
</dbReference>
<gene>
    <name evidence="6" type="ORF">POVWA1_027520</name>
    <name evidence="7" type="ORF">POVWA2_027680</name>
</gene>
<dbReference type="GO" id="GO:0003723">
    <property type="term" value="F:RNA binding"/>
    <property type="evidence" value="ECO:0007669"/>
    <property type="project" value="UniProtKB-UniRule"/>
</dbReference>
<dbReference type="GO" id="GO:0005737">
    <property type="term" value="C:cytoplasm"/>
    <property type="evidence" value="ECO:0007669"/>
    <property type="project" value="TreeGrafter"/>
</dbReference>
<name>A0A1A8YVJ1_PLAOA</name>
<feature type="region of interest" description="Disordered" evidence="3">
    <location>
        <begin position="132"/>
        <end position="199"/>
    </location>
</feature>
<proteinExistence type="predicted"/>
<evidence type="ECO:0000256" key="3">
    <source>
        <dbReference type="SAM" id="MobiDB-lite"/>
    </source>
</evidence>
<evidence type="ECO:0000256" key="2">
    <source>
        <dbReference type="PROSITE-ProRule" id="PRU00176"/>
    </source>
</evidence>
<reference evidence="8 9" key="2">
    <citation type="submission" date="2016-05" db="EMBL/GenBank/DDBJ databases">
        <authorList>
            <person name="Naeem Raeece"/>
        </authorList>
    </citation>
    <scope>NUCLEOTIDE SEQUENCE [LARGE SCALE GENOMIC DNA]</scope>
</reference>
<keyword evidence="4" id="KW-0812">Transmembrane</keyword>
<keyword evidence="4" id="KW-0472">Membrane</keyword>
<evidence type="ECO:0000256" key="4">
    <source>
        <dbReference type="SAM" id="Phobius"/>
    </source>
</evidence>
<feature type="compositionally biased region" description="Basic residues" evidence="3">
    <location>
        <begin position="134"/>
        <end position="143"/>
    </location>
</feature>
<evidence type="ECO:0000313" key="9">
    <source>
        <dbReference type="Proteomes" id="UP000078555"/>
    </source>
</evidence>
<evidence type="ECO:0000259" key="5">
    <source>
        <dbReference type="PROSITE" id="PS50102"/>
    </source>
</evidence>
<dbReference type="GO" id="GO:0000398">
    <property type="term" value="P:mRNA splicing, via spliceosome"/>
    <property type="evidence" value="ECO:0007669"/>
    <property type="project" value="TreeGrafter"/>
</dbReference>
<keyword evidence="4" id="KW-1133">Transmembrane helix</keyword>
<dbReference type="Pfam" id="PF00076">
    <property type="entry name" value="RRM_1"/>
    <property type="match status" value="1"/>
</dbReference>